<keyword evidence="5" id="KW-0121">Carboxypeptidase</keyword>
<evidence type="ECO:0000256" key="3">
    <source>
        <dbReference type="PIRSR" id="PIRSR005962-1"/>
    </source>
</evidence>
<evidence type="ECO:0000259" key="4">
    <source>
        <dbReference type="Pfam" id="PF07687"/>
    </source>
</evidence>
<dbReference type="GO" id="GO:0004180">
    <property type="term" value="F:carboxypeptidase activity"/>
    <property type="evidence" value="ECO:0007669"/>
    <property type="project" value="UniProtKB-KW"/>
</dbReference>
<reference evidence="5 6" key="1">
    <citation type="submission" date="2016-11" db="EMBL/GenBank/DDBJ databases">
        <authorList>
            <person name="Jaros S."/>
            <person name="Januszkiewicz K."/>
            <person name="Wedrychowicz H."/>
        </authorList>
    </citation>
    <scope>NUCLEOTIDE SEQUENCE [LARGE SCALE GENOMIC DNA]</scope>
    <source>
        <strain evidence="5 6">DSM 4740</strain>
    </source>
</reference>
<keyword evidence="3" id="KW-0479">Metal-binding</keyword>
<dbReference type="Pfam" id="PF07687">
    <property type="entry name" value="M20_dimer"/>
    <property type="match status" value="1"/>
</dbReference>
<feature type="binding site" evidence="3">
    <location>
        <position position="190"/>
    </location>
    <ligand>
        <name>Mn(2+)</name>
        <dbReference type="ChEBI" id="CHEBI:29035"/>
        <label>2</label>
    </ligand>
</feature>
<feature type="domain" description="Peptidase M20 dimerisation" evidence="4">
    <location>
        <begin position="243"/>
        <end position="339"/>
    </location>
</feature>
<dbReference type="AlphaFoldDB" id="A0A1M6ZS92"/>
<evidence type="ECO:0000256" key="2">
    <source>
        <dbReference type="ARBA" id="ARBA00022801"/>
    </source>
</evidence>
<gene>
    <name evidence="5" type="ORF">SAMN05660971_00228</name>
</gene>
<protein>
    <submittedName>
        <fullName evidence="5">Carboxypeptidase Ss1. Metallo peptidase. MEROPS family M20D</fullName>
    </submittedName>
</protein>
<proteinExistence type="inferred from homology"/>
<evidence type="ECO:0000256" key="1">
    <source>
        <dbReference type="ARBA" id="ARBA00006153"/>
    </source>
</evidence>
<dbReference type="InterPro" id="IPR011650">
    <property type="entry name" value="Peptidase_M20_dimer"/>
</dbReference>
<dbReference type="FunFam" id="3.30.70.360:FF:000014">
    <property type="entry name" value="N-acyl-L-amino acid amidohydrolase"/>
    <property type="match status" value="1"/>
</dbReference>
<dbReference type="PIRSF" id="PIRSF005962">
    <property type="entry name" value="Pept_M20D_amidohydro"/>
    <property type="match status" value="1"/>
</dbReference>
<dbReference type="PANTHER" id="PTHR11014:SF63">
    <property type="entry name" value="METALLOPEPTIDASE, PUTATIVE (AFU_ORTHOLOGUE AFUA_6G09600)-RELATED"/>
    <property type="match status" value="1"/>
</dbReference>
<sequence length="453" mass="48570">MPNTTMSTIEKSLNTPITSRSPLATAILATLITATPLASGAVMANTSSFNIDDSLEQQVIDWRRDIHQHPELGNQETRTAALVAEHLESLGMEVRTGVAETGVVAFLEGGQPGPTIALRADMDALPVAEKTDLPFASQATATYNGKEVPVMHACGHDNHVAMLMGAAEALAEMKDELRGNVLFVFQPAEEGVYDADTWGAKQMLEEGAFDEHPPEAVFGIHVVSSLHTGQLGYRAGPLLASSDTFEITVNGSQTHGASPWNGVDPIVTASQIVNNAQSIISRQVDIRTPSVLTFGIFEGGVRENIIPESVTLKGTLRNFDMDIRDQVFANLERMATSTAEANGANAEAHLHEGYPVTVNDPELVNAMLPVAQQLVGEENVVEVPMTTAAEDFSYYAEEVPGMFINLGITPPDQNLAEAAPNHSPHFFADEAALKTGTELFVNLVMNYPDRVGS</sequence>
<dbReference type="InterPro" id="IPR017439">
    <property type="entry name" value="Amidohydrolase"/>
</dbReference>
<dbReference type="Pfam" id="PF01546">
    <property type="entry name" value="Peptidase_M20"/>
    <property type="match status" value="1"/>
</dbReference>
<keyword evidence="3" id="KW-0464">Manganese</keyword>
<comment type="similarity">
    <text evidence="1">Belongs to the peptidase M20 family.</text>
</comment>
<dbReference type="Proteomes" id="UP000184123">
    <property type="component" value="Unassembled WGS sequence"/>
</dbReference>
<dbReference type="InterPro" id="IPR036264">
    <property type="entry name" value="Bact_exopeptidase_dim_dom"/>
</dbReference>
<dbReference type="SUPFAM" id="SSF55031">
    <property type="entry name" value="Bacterial exopeptidase dimerisation domain"/>
    <property type="match status" value="1"/>
</dbReference>
<dbReference type="SUPFAM" id="SSF53187">
    <property type="entry name" value="Zn-dependent exopeptidases"/>
    <property type="match status" value="1"/>
</dbReference>
<dbReference type="EMBL" id="FRCA01000001">
    <property type="protein sequence ID" value="SHL33310.1"/>
    <property type="molecule type" value="Genomic_DNA"/>
</dbReference>
<dbReference type="InterPro" id="IPR002933">
    <property type="entry name" value="Peptidase_M20"/>
</dbReference>
<keyword evidence="2" id="KW-0378">Hydrolase</keyword>
<evidence type="ECO:0000313" key="6">
    <source>
        <dbReference type="Proteomes" id="UP000184123"/>
    </source>
</evidence>
<dbReference type="PANTHER" id="PTHR11014">
    <property type="entry name" value="PEPTIDASE M20 FAMILY MEMBER"/>
    <property type="match status" value="1"/>
</dbReference>
<feature type="binding site" evidence="3">
    <location>
        <position position="154"/>
    </location>
    <ligand>
        <name>Mn(2+)</name>
        <dbReference type="ChEBI" id="CHEBI:29035"/>
        <label>2</label>
    </ligand>
</feature>
<dbReference type="NCBIfam" id="TIGR01891">
    <property type="entry name" value="amidohydrolases"/>
    <property type="match status" value="1"/>
</dbReference>
<dbReference type="RefSeq" id="WP_200802122.1">
    <property type="nucleotide sequence ID" value="NZ_BJXU01000018.1"/>
</dbReference>
<dbReference type="STRING" id="44933.SAMN05660971_00228"/>
<dbReference type="Gene3D" id="3.40.630.10">
    <property type="entry name" value="Zn peptidases"/>
    <property type="match status" value="1"/>
</dbReference>
<organism evidence="5 6">
    <name type="scientific">Halomonas cupida</name>
    <dbReference type="NCBI Taxonomy" id="44933"/>
    <lineage>
        <taxon>Bacteria</taxon>
        <taxon>Pseudomonadati</taxon>
        <taxon>Pseudomonadota</taxon>
        <taxon>Gammaproteobacteria</taxon>
        <taxon>Oceanospirillales</taxon>
        <taxon>Halomonadaceae</taxon>
        <taxon>Halomonas</taxon>
    </lineage>
</organism>
<feature type="binding site" evidence="3">
    <location>
        <position position="221"/>
    </location>
    <ligand>
        <name>Mn(2+)</name>
        <dbReference type="ChEBI" id="CHEBI:29035"/>
        <label>2</label>
    </ligand>
</feature>
<name>A0A1M6ZS92_9GAMM</name>
<keyword evidence="5" id="KW-0645">Protease</keyword>
<dbReference type="GO" id="GO:0046872">
    <property type="term" value="F:metal ion binding"/>
    <property type="evidence" value="ECO:0007669"/>
    <property type="project" value="UniProtKB-KW"/>
</dbReference>
<accession>A0A1M6ZS92</accession>
<dbReference type="Gene3D" id="3.30.70.360">
    <property type="match status" value="1"/>
</dbReference>
<feature type="binding site" evidence="3">
    <location>
        <position position="422"/>
    </location>
    <ligand>
        <name>Mn(2+)</name>
        <dbReference type="ChEBI" id="CHEBI:29035"/>
        <label>2</label>
    </ligand>
</feature>
<comment type="cofactor">
    <cofactor evidence="3">
        <name>Mn(2+)</name>
        <dbReference type="ChEBI" id="CHEBI:29035"/>
    </cofactor>
    <text evidence="3">The Mn(2+) ion enhances activity.</text>
</comment>
<feature type="binding site" evidence="3">
    <location>
        <position position="156"/>
    </location>
    <ligand>
        <name>Mn(2+)</name>
        <dbReference type="ChEBI" id="CHEBI:29035"/>
        <label>2</label>
    </ligand>
</feature>
<evidence type="ECO:0000313" key="5">
    <source>
        <dbReference type="EMBL" id="SHL33310.1"/>
    </source>
</evidence>